<dbReference type="EMBL" id="MU250528">
    <property type="protein sequence ID" value="KAG7449376.1"/>
    <property type="molecule type" value="Genomic_DNA"/>
</dbReference>
<name>A0A9P8AVR4_9AGAR</name>
<dbReference type="InterPro" id="IPR002110">
    <property type="entry name" value="Ankyrin_rpt"/>
</dbReference>
<protein>
    <recommendedName>
        <fullName evidence="4">Ankyrin repeat protein</fullName>
    </recommendedName>
</protein>
<evidence type="ECO:0000313" key="3">
    <source>
        <dbReference type="Proteomes" id="UP000812287"/>
    </source>
</evidence>
<dbReference type="OrthoDB" id="10057496at2759"/>
<gene>
    <name evidence="2" type="ORF">BT62DRAFT_680747</name>
</gene>
<evidence type="ECO:0008006" key="4">
    <source>
        <dbReference type="Google" id="ProtNLM"/>
    </source>
</evidence>
<dbReference type="Proteomes" id="UP000812287">
    <property type="component" value="Unassembled WGS sequence"/>
</dbReference>
<feature type="region of interest" description="Disordered" evidence="1">
    <location>
        <begin position="1"/>
        <end position="74"/>
    </location>
</feature>
<keyword evidence="3" id="KW-1185">Reference proteome</keyword>
<dbReference type="AlphaFoldDB" id="A0A9P8AVR4"/>
<organism evidence="2 3">
    <name type="scientific">Guyanagaster necrorhizus</name>
    <dbReference type="NCBI Taxonomy" id="856835"/>
    <lineage>
        <taxon>Eukaryota</taxon>
        <taxon>Fungi</taxon>
        <taxon>Dikarya</taxon>
        <taxon>Basidiomycota</taxon>
        <taxon>Agaricomycotina</taxon>
        <taxon>Agaricomycetes</taxon>
        <taxon>Agaricomycetidae</taxon>
        <taxon>Agaricales</taxon>
        <taxon>Marasmiineae</taxon>
        <taxon>Physalacriaceae</taxon>
        <taxon>Guyanagaster</taxon>
    </lineage>
</organism>
<dbReference type="RefSeq" id="XP_043042876.1">
    <property type="nucleotide sequence ID" value="XM_043181853.1"/>
</dbReference>
<dbReference type="GeneID" id="66104149"/>
<accession>A0A9P8AVR4</accession>
<comment type="caution">
    <text evidence="2">The sequence shown here is derived from an EMBL/GenBank/DDBJ whole genome shotgun (WGS) entry which is preliminary data.</text>
</comment>
<evidence type="ECO:0000256" key="1">
    <source>
        <dbReference type="SAM" id="MobiDB-lite"/>
    </source>
</evidence>
<dbReference type="SUPFAM" id="SSF48403">
    <property type="entry name" value="Ankyrin repeat"/>
    <property type="match status" value="1"/>
</dbReference>
<dbReference type="InterPro" id="IPR036770">
    <property type="entry name" value="Ankyrin_rpt-contain_sf"/>
</dbReference>
<dbReference type="Pfam" id="PF13637">
    <property type="entry name" value="Ank_4"/>
    <property type="match status" value="1"/>
</dbReference>
<feature type="compositionally biased region" description="Polar residues" evidence="1">
    <location>
        <begin position="21"/>
        <end position="32"/>
    </location>
</feature>
<sequence>MMTAVAVGRPHLGTIEDRSGLSDTHSSKSSGLGIQLGNDQESDNDSEDEEFLYPGAEAPNSTTEDNEHVPTLPAPSPAQLEALFAAASSGNLPLLKKLFSTALEPGNIEFFSLANVASSRTGFTTLHAAASRGHLDIVVWCTLHFQLFLCSNLMVC</sequence>
<evidence type="ECO:0000313" key="2">
    <source>
        <dbReference type="EMBL" id="KAG7449376.1"/>
    </source>
</evidence>
<reference evidence="2" key="1">
    <citation type="submission" date="2020-11" db="EMBL/GenBank/DDBJ databases">
        <title>Adaptations for nitrogen fixation in a non-lichenized fungal sporocarp promotes dispersal by wood-feeding termites.</title>
        <authorList>
            <consortium name="DOE Joint Genome Institute"/>
            <person name="Koch R.A."/>
            <person name="Yoon G."/>
            <person name="Arayal U."/>
            <person name="Lail K."/>
            <person name="Amirebrahimi M."/>
            <person name="Labutti K."/>
            <person name="Lipzen A."/>
            <person name="Riley R."/>
            <person name="Barry K."/>
            <person name="Henrissat B."/>
            <person name="Grigoriev I.V."/>
            <person name="Herr J.R."/>
            <person name="Aime M.C."/>
        </authorList>
    </citation>
    <scope>NUCLEOTIDE SEQUENCE</scope>
    <source>
        <strain evidence="2">MCA 3950</strain>
    </source>
</reference>
<feature type="compositionally biased region" description="Acidic residues" evidence="1">
    <location>
        <begin position="40"/>
        <end position="51"/>
    </location>
</feature>
<dbReference type="Gene3D" id="1.25.40.20">
    <property type="entry name" value="Ankyrin repeat-containing domain"/>
    <property type="match status" value="1"/>
</dbReference>
<proteinExistence type="predicted"/>